<dbReference type="EMBL" id="JAFNEN010000849">
    <property type="protein sequence ID" value="KAG8176828.1"/>
    <property type="molecule type" value="Genomic_DNA"/>
</dbReference>
<keyword evidence="2" id="KW-1185">Reference proteome</keyword>
<name>A0AAV6TYB0_9ARAC</name>
<dbReference type="Proteomes" id="UP000827092">
    <property type="component" value="Unassembled WGS sequence"/>
</dbReference>
<evidence type="ECO:0000313" key="1">
    <source>
        <dbReference type="EMBL" id="KAG8176828.1"/>
    </source>
</evidence>
<reference evidence="1 2" key="1">
    <citation type="journal article" date="2022" name="Nat. Ecol. Evol.">
        <title>A masculinizing supergene underlies an exaggerated male reproductive morph in a spider.</title>
        <authorList>
            <person name="Hendrickx F."/>
            <person name="De Corte Z."/>
            <person name="Sonet G."/>
            <person name="Van Belleghem S.M."/>
            <person name="Kostlbacher S."/>
            <person name="Vangestel C."/>
        </authorList>
    </citation>
    <scope>NUCLEOTIDE SEQUENCE [LARGE SCALE GENOMIC DNA]</scope>
    <source>
        <strain evidence="1">W744_W776</strain>
    </source>
</reference>
<comment type="caution">
    <text evidence="1">The sequence shown here is derived from an EMBL/GenBank/DDBJ whole genome shotgun (WGS) entry which is preliminary data.</text>
</comment>
<dbReference type="AlphaFoldDB" id="A0AAV6TYB0"/>
<accession>A0AAV6TYB0</accession>
<protein>
    <submittedName>
        <fullName evidence="1">Uncharacterized protein</fullName>
    </submittedName>
</protein>
<proteinExistence type="predicted"/>
<gene>
    <name evidence="1" type="ORF">JTE90_003456</name>
</gene>
<evidence type="ECO:0000313" key="2">
    <source>
        <dbReference type="Proteomes" id="UP000827092"/>
    </source>
</evidence>
<sequence length="73" mass="8209">MDGEQDNPPMLVPQILINDSPNPVNEMFPPNRYPVINNPFLISSIPPLSGNNHGEFFETLEVMGPYQNGQRTK</sequence>
<organism evidence="1 2">
    <name type="scientific">Oedothorax gibbosus</name>
    <dbReference type="NCBI Taxonomy" id="931172"/>
    <lineage>
        <taxon>Eukaryota</taxon>
        <taxon>Metazoa</taxon>
        <taxon>Ecdysozoa</taxon>
        <taxon>Arthropoda</taxon>
        <taxon>Chelicerata</taxon>
        <taxon>Arachnida</taxon>
        <taxon>Araneae</taxon>
        <taxon>Araneomorphae</taxon>
        <taxon>Entelegynae</taxon>
        <taxon>Araneoidea</taxon>
        <taxon>Linyphiidae</taxon>
        <taxon>Erigoninae</taxon>
        <taxon>Oedothorax</taxon>
    </lineage>
</organism>